<keyword evidence="6" id="KW-1133">Transmembrane helix</keyword>
<comment type="caution">
    <text evidence="8">The sequence shown here is derived from an EMBL/GenBank/DDBJ whole genome shotgun (WGS) entry which is preliminary data.</text>
</comment>
<dbReference type="Gene3D" id="3.30.450.20">
    <property type="entry name" value="PAS domain"/>
    <property type="match status" value="2"/>
</dbReference>
<dbReference type="InterPro" id="IPR036097">
    <property type="entry name" value="HisK_dim/P_sf"/>
</dbReference>
<dbReference type="AlphaFoldDB" id="A0A1A7BZB8"/>
<proteinExistence type="predicted"/>
<dbReference type="Proteomes" id="UP000092713">
    <property type="component" value="Unassembled WGS sequence"/>
</dbReference>
<dbReference type="Pfam" id="PF22588">
    <property type="entry name" value="dCache_1_like"/>
    <property type="match status" value="1"/>
</dbReference>
<evidence type="ECO:0000256" key="2">
    <source>
        <dbReference type="ARBA" id="ARBA00012438"/>
    </source>
</evidence>
<dbReference type="PRINTS" id="PR00344">
    <property type="entry name" value="BCTRLSENSOR"/>
</dbReference>
<evidence type="ECO:0000313" key="9">
    <source>
        <dbReference type="Proteomes" id="UP000092713"/>
    </source>
</evidence>
<comment type="catalytic activity">
    <reaction evidence="1">
        <text>ATP + protein L-histidine = ADP + protein N-phospho-L-histidine.</text>
        <dbReference type="EC" id="2.7.13.3"/>
    </reaction>
</comment>
<dbReference type="SMART" id="SM00387">
    <property type="entry name" value="HATPase_c"/>
    <property type="match status" value="1"/>
</dbReference>
<keyword evidence="6" id="KW-0472">Membrane</keyword>
<dbReference type="PROSITE" id="PS50109">
    <property type="entry name" value="HIS_KIN"/>
    <property type="match status" value="1"/>
</dbReference>
<dbReference type="InterPro" id="IPR003661">
    <property type="entry name" value="HisK_dim/P_dom"/>
</dbReference>
<dbReference type="SUPFAM" id="SSF55874">
    <property type="entry name" value="ATPase domain of HSP90 chaperone/DNA topoisomerase II/histidine kinase"/>
    <property type="match status" value="1"/>
</dbReference>
<dbReference type="Pfam" id="PF02518">
    <property type="entry name" value="HATPase_c"/>
    <property type="match status" value="1"/>
</dbReference>
<evidence type="ECO:0000256" key="4">
    <source>
        <dbReference type="ARBA" id="ARBA00022679"/>
    </source>
</evidence>
<dbReference type="PANTHER" id="PTHR43047:SF64">
    <property type="entry name" value="HISTIDINE KINASE CONTAINING CHEY-HOMOLOGOUS RECEIVER DOMAIN AND PAS DOMAIN-RELATED"/>
    <property type="match status" value="1"/>
</dbReference>
<keyword evidence="5 8" id="KW-0418">Kinase</keyword>
<reference evidence="8 9" key="1">
    <citation type="submission" date="2016-04" db="EMBL/GenBank/DDBJ databases">
        <title>Draft genome sequence of Janthinobacterium psychrotolerans sp. nov., isolated from freshwater sediments in Denmark.</title>
        <authorList>
            <person name="Gong X."/>
            <person name="Skrivergaard S."/>
            <person name="Korsgaard B.S."/>
            <person name="Schreiber L."/>
            <person name="Marshall I.P."/>
            <person name="Finster K."/>
            <person name="Schramm A."/>
        </authorList>
    </citation>
    <scope>NUCLEOTIDE SEQUENCE [LARGE SCALE GENOMIC DNA]</scope>
    <source>
        <strain evidence="8 9">S3-2</strain>
    </source>
</reference>
<name>A0A1A7BZB8_9BURK</name>
<dbReference type="STRING" id="1747903.ASR47_100487"/>
<keyword evidence="3" id="KW-0597">Phosphoprotein</keyword>
<dbReference type="Gene3D" id="3.30.565.10">
    <property type="entry name" value="Histidine kinase-like ATPase, C-terminal domain"/>
    <property type="match status" value="1"/>
</dbReference>
<dbReference type="CDD" id="cd12914">
    <property type="entry name" value="PDC1_DGC_like"/>
    <property type="match status" value="1"/>
</dbReference>
<evidence type="ECO:0000259" key="7">
    <source>
        <dbReference type="PROSITE" id="PS50109"/>
    </source>
</evidence>
<dbReference type="EC" id="2.7.13.3" evidence="2"/>
<keyword evidence="9" id="KW-1185">Reference proteome</keyword>
<dbReference type="Pfam" id="PF00512">
    <property type="entry name" value="HisKA"/>
    <property type="match status" value="1"/>
</dbReference>
<dbReference type="RefSeq" id="WP_082989039.1">
    <property type="nucleotide sequence ID" value="NZ_LOCQ01000059.1"/>
</dbReference>
<evidence type="ECO:0000256" key="6">
    <source>
        <dbReference type="SAM" id="Phobius"/>
    </source>
</evidence>
<dbReference type="CDD" id="cd00082">
    <property type="entry name" value="HisKA"/>
    <property type="match status" value="1"/>
</dbReference>
<accession>A0A1A7BZB8</accession>
<dbReference type="InterPro" id="IPR005467">
    <property type="entry name" value="His_kinase_dom"/>
</dbReference>
<dbReference type="CDD" id="cd12915">
    <property type="entry name" value="PDC2_DGC_like"/>
    <property type="match status" value="1"/>
</dbReference>
<evidence type="ECO:0000256" key="3">
    <source>
        <dbReference type="ARBA" id="ARBA00022553"/>
    </source>
</evidence>
<organism evidence="8 9">
    <name type="scientific">Janthinobacterium psychrotolerans</name>
    <dbReference type="NCBI Taxonomy" id="1747903"/>
    <lineage>
        <taxon>Bacteria</taxon>
        <taxon>Pseudomonadati</taxon>
        <taxon>Pseudomonadota</taxon>
        <taxon>Betaproteobacteria</taxon>
        <taxon>Burkholderiales</taxon>
        <taxon>Oxalobacteraceae</taxon>
        <taxon>Janthinobacterium</taxon>
    </lineage>
</organism>
<dbReference type="OrthoDB" id="567977at2"/>
<protein>
    <recommendedName>
        <fullName evidence="2">histidine kinase</fullName>
        <ecNumber evidence="2">2.7.13.3</ecNumber>
    </recommendedName>
</protein>
<evidence type="ECO:0000256" key="5">
    <source>
        <dbReference type="ARBA" id="ARBA00022777"/>
    </source>
</evidence>
<dbReference type="Gene3D" id="1.10.287.130">
    <property type="match status" value="1"/>
</dbReference>
<dbReference type="PANTHER" id="PTHR43047">
    <property type="entry name" value="TWO-COMPONENT HISTIDINE PROTEIN KINASE"/>
    <property type="match status" value="1"/>
</dbReference>
<dbReference type="InterPro" id="IPR003594">
    <property type="entry name" value="HATPase_dom"/>
</dbReference>
<evidence type="ECO:0000256" key="1">
    <source>
        <dbReference type="ARBA" id="ARBA00000085"/>
    </source>
</evidence>
<sequence>MWSIVKRRSWDRVDARMLLCAFVVLLMAGIWGATLLQLRQARDGAIADAEREVRGLARVFDEHAVRTIEAADQAVTYLRHRYNTAGAALDIAQDLRQGLNPGNLYNLFTIVDAHGDMVLSSQPFKPTNLSDREHFRVHARQDTGSLFISKPVLGRVSKKWSIQMTRRINHADGAFKGVVVVSMDPFYFTRLYDEVDLGQRSSIAMIGTDGVVRARRVGSANSIGQDISGSALFGRMRGRERGSFVERSPVDGVLRYYAFEKMTNYPLYMLVGLDGTAVLAEYQSRRKQSLLLAGISSAAIVLFCGALILLIGRLIDSRRRAIAASLAKSRFLSNMSHELRTPLNGILGFSELLLEQLDQPAQIKCAEAVAASGRKLLGMIEAVLELSALESGKQQLRIALSPLDELLEQALAPHRAQAAAKGVALALSRQDGLPALLPCDRSKLVRVLDILLGNALEFTDAGHVTLRVSQQAGACRFEVADSGAGIAAERQAGIFDKFSQIDDAPSRARSGAGLGLATAARLAMLMNTSITLQSAPGKGSIFGLQVKNG</sequence>
<dbReference type="SUPFAM" id="SSF47384">
    <property type="entry name" value="Homodimeric domain of signal transducing histidine kinase"/>
    <property type="match status" value="1"/>
</dbReference>
<dbReference type="GO" id="GO:0000155">
    <property type="term" value="F:phosphorelay sensor kinase activity"/>
    <property type="evidence" value="ECO:0007669"/>
    <property type="project" value="InterPro"/>
</dbReference>
<keyword evidence="6" id="KW-0812">Transmembrane</keyword>
<dbReference type="InterPro" id="IPR054327">
    <property type="entry name" value="His-kinase-like_sensor"/>
</dbReference>
<gene>
    <name evidence="8" type="ORF">ASR47_100487</name>
</gene>
<feature type="domain" description="Histidine kinase" evidence="7">
    <location>
        <begin position="334"/>
        <end position="549"/>
    </location>
</feature>
<dbReference type="InterPro" id="IPR036890">
    <property type="entry name" value="HATPase_C_sf"/>
</dbReference>
<dbReference type="PATRIC" id="fig|1747903.4.peg.1346"/>
<dbReference type="EMBL" id="LOCQ01000059">
    <property type="protein sequence ID" value="OBV37815.1"/>
    <property type="molecule type" value="Genomic_DNA"/>
</dbReference>
<dbReference type="SMART" id="SM00388">
    <property type="entry name" value="HisKA"/>
    <property type="match status" value="1"/>
</dbReference>
<keyword evidence="4" id="KW-0808">Transferase</keyword>
<feature type="transmembrane region" description="Helical" evidence="6">
    <location>
        <begin position="290"/>
        <end position="311"/>
    </location>
</feature>
<evidence type="ECO:0000313" key="8">
    <source>
        <dbReference type="EMBL" id="OBV37815.1"/>
    </source>
</evidence>
<dbReference type="InterPro" id="IPR004358">
    <property type="entry name" value="Sig_transdc_His_kin-like_C"/>
</dbReference>